<keyword evidence="3 6" id="KW-0812">Transmembrane</keyword>
<evidence type="ECO:0000256" key="2">
    <source>
        <dbReference type="ARBA" id="ARBA00022475"/>
    </source>
</evidence>
<feature type="transmembrane region" description="Helical" evidence="6">
    <location>
        <begin position="362"/>
        <end position="383"/>
    </location>
</feature>
<keyword evidence="5 6" id="KW-0472">Membrane</keyword>
<feature type="transmembrane region" description="Helical" evidence="6">
    <location>
        <begin position="274"/>
        <end position="296"/>
    </location>
</feature>
<keyword evidence="2" id="KW-1003">Cell membrane</keyword>
<dbReference type="Proteomes" id="UP000075615">
    <property type="component" value="Unassembled WGS sequence"/>
</dbReference>
<evidence type="ECO:0000313" key="10">
    <source>
        <dbReference type="Proteomes" id="UP000075615"/>
    </source>
</evidence>
<feature type="domain" description="MacB-like periplasmic core" evidence="8">
    <location>
        <begin position="22"/>
        <end position="228"/>
    </location>
</feature>
<evidence type="ECO:0008006" key="11">
    <source>
        <dbReference type="Google" id="ProtNLM"/>
    </source>
</evidence>
<feature type="transmembrane region" description="Helical" evidence="6">
    <location>
        <begin position="757"/>
        <end position="783"/>
    </location>
</feature>
<dbReference type="Pfam" id="PF12704">
    <property type="entry name" value="MacB_PCD"/>
    <property type="match status" value="1"/>
</dbReference>
<gene>
    <name evidence="9" type="ORF">AWN68_17410</name>
</gene>
<feature type="transmembrane region" description="Helical" evidence="6">
    <location>
        <begin position="21"/>
        <end position="40"/>
    </location>
</feature>
<evidence type="ECO:0000256" key="5">
    <source>
        <dbReference type="ARBA" id="ARBA00023136"/>
    </source>
</evidence>
<dbReference type="RefSeq" id="WP_068413928.1">
    <property type="nucleotide sequence ID" value="NZ_LRDB01000008.1"/>
</dbReference>
<keyword evidence="4 6" id="KW-1133">Transmembrane helix</keyword>
<organism evidence="9 10">
    <name type="scientific">Roseivirga echinicomitans</name>
    <dbReference type="NCBI Taxonomy" id="296218"/>
    <lineage>
        <taxon>Bacteria</taxon>
        <taxon>Pseudomonadati</taxon>
        <taxon>Bacteroidota</taxon>
        <taxon>Cytophagia</taxon>
        <taxon>Cytophagales</taxon>
        <taxon>Roseivirgaceae</taxon>
        <taxon>Roseivirga</taxon>
    </lineage>
</organism>
<evidence type="ECO:0000313" key="9">
    <source>
        <dbReference type="EMBL" id="KYG80275.1"/>
    </source>
</evidence>
<evidence type="ECO:0000256" key="4">
    <source>
        <dbReference type="ARBA" id="ARBA00022989"/>
    </source>
</evidence>
<dbReference type="InterPro" id="IPR003838">
    <property type="entry name" value="ABC3_permease_C"/>
</dbReference>
<reference evidence="9 10" key="1">
    <citation type="submission" date="2016-01" db="EMBL/GenBank/DDBJ databases">
        <title>Genome sequencing of Roseivirga echinicomitans KMM 6058.</title>
        <authorList>
            <person name="Selvaratnam C."/>
            <person name="Thevarajoo S."/>
            <person name="Goh K.M."/>
            <person name="Ee R."/>
            <person name="Chan K.-G."/>
            <person name="Chong C.S."/>
        </authorList>
    </citation>
    <scope>NUCLEOTIDE SEQUENCE [LARGE SCALE GENOMIC DNA]</scope>
    <source>
        <strain evidence="9 10">KMM 6058</strain>
    </source>
</reference>
<feature type="transmembrane region" description="Helical" evidence="6">
    <location>
        <begin position="723"/>
        <end position="742"/>
    </location>
</feature>
<evidence type="ECO:0000259" key="7">
    <source>
        <dbReference type="Pfam" id="PF02687"/>
    </source>
</evidence>
<feature type="domain" description="ABC3 transporter permease C-terminal" evidence="7">
    <location>
        <begin position="673"/>
        <end position="787"/>
    </location>
</feature>
<name>A0A150XNP8_9BACT</name>
<evidence type="ECO:0000256" key="6">
    <source>
        <dbReference type="SAM" id="Phobius"/>
    </source>
</evidence>
<dbReference type="InterPro" id="IPR050250">
    <property type="entry name" value="Macrolide_Exporter_MacB"/>
</dbReference>
<evidence type="ECO:0000256" key="1">
    <source>
        <dbReference type="ARBA" id="ARBA00004651"/>
    </source>
</evidence>
<protein>
    <recommendedName>
        <fullName evidence="11">ABC3 transporter permease protein domain-containing protein</fullName>
    </recommendedName>
</protein>
<evidence type="ECO:0000259" key="8">
    <source>
        <dbReference type="Pfam" id="PF12704"/>
    </source>
</evidence>
<accession>A0A150XNP8</accession>
<feature type="transmembrane region" description="Helical" evidence="6">
    <location>
        <begin position="404"/>
        <end position="428"/>
    </location>
</feature>
<dbReference type="OrthoDB" id="8740261at2"/>
<proteinExistence type="predicted"/>
<dbReference type="GO" id="GO:0022857">
    <property type="term" value="F:transmembrane transporter activity"/>
    <property type="evidence" value="ECO:0007669"/>
    <property type="project" value="TreeGrafter"/>
</dbReference>
<keyword evidence="10" id="KW-1185">Reference proteome</keyword>
<dbReference type="Pfam" id="PF02687">
    <property type="entry name" value="FtsX"/>
    <property type="match status" value="1"/>
</dbReference>
<evidence type="ECO:0000256" key="3">
    <source>
        <dbReference type="ARBA" id="ARBA00022692"/>
    </source>
</evidence>
<sequence>MNYHFKFASRDILKNRLITTGSLISMVVGVLSAFLIYIWVDSELQTDRFHSEVDRIYIPVIQQSAVDNINPISAGLFFRLDYKKYPSVKSKLYTAFYTPERIKLKFDNNEYRGGGLIADSTFFDFFDFRLLVGEPDEILDDPSHIVLTKSFSEKIFGDKDPLGETIYLECDRKGYYQVAGILEDIPSNSTLSFDFLVPSQSQEWWSNSGMEFILTNDSFDQSTFNAEVKEAGRSHPQFKESTLSTVAFSDVYFHHNFSNSILAKHGNIDEVNTLFLVAFVILLVSILNFTNMQSTLMLSQLKTKGIKQVNGATKFDFLLELLASRLLYALLSIVIVFGLFMLVKDAYLGFLGITFDKLLLEVLLIIAIGVFLFTIISTLFSIIQSSKLVTSQALMGQLNDKKGSTGRILTTVQYVFAIALIIATSVVYKQFKYMQNKDLGYDPNGLVAIKFFDRLPYNFEDEETYKKDLKAQESSYELVRNELLKMPGIISYSQGLMPFDGSASTMSWKLSGSDFEYTETSLMTIDPDYANMLGLEMVAGRFFSDSLDVSRQHKVVINKAAMDYWGITDLSDVKVASSSWDGEDDPWKVIGVVDDFHYAHLSKKIEPAIMVFFRDVDKEFSVRIAPEQYKATLEQLGALYELVNPSQPFNYTILEDKLQVQYERERKLSEIFMMFTLVGLMISSIGLFTFALYETRKRIKEIGIRKVVGASETQVIGLLTSRFLKWVLLAFVIACPLGWYFMNEWLANFANQTELSWWIFALAGVSAIVLAICTVIGQSYVAAKRNPVEALRYE</sequence>
<dbReference type="STRING" id="296218.AWN68_17410"/>
<feature type="transmembrane region" description="Helical" evidence="6">
    <location>
        <begin position="317"/>
        <end position="342"/>
    </location>
</feature>
<feature type="transmembrane region" description="Helical" evidence="6">
    <location>
        <begin position="671"/>
        <end position="693"/>
    </location>
</feature>
<dbReference type="GO" id="GO:0005886">
    <property type="term" value="C:plasma membrane"/>
    <property type="evidence" value="ECO:0007669"/>
    <property type="project" value="UniProtKB-SubCell"/>
</dbReference>
<dbReference type="PANTHER" id="PTHR30572:SF18">
    <property type="entry name" value="ABC-TYPE MACROLIDE FAMILY EXPORT SYSTEM PERMEASE COMPONENT 2"/>
    <property type="match status" value="1"/>
</dbReference>
<dbReference type="InterPro" id="IPR025857">
    <property type="entry name" value="MacB_PCD"/>
</dbReference>
<dbReference type="AlphaFoldDB" id="A0A150XNP8"/>
<comment type="caution">
    <text evidence="9">The sequence shown here is derived from an EMBL/GenBank/DDBJ whole genome shotgun (WGS) entry which is preliminary data.</text>
</comment>
<dbReference type="EMBL" id="LRDB01000008">
    <property type="protein sequence ID" value="KYG80275.1"/>
    <property type="molecule type" value="Genomic_DNA"/>
</dbReference>
<comment type="subcellular location">
    <subcellularLocation>
        <location evidence="1">Cell membrane</location>
        <topology evidence="1">Multi-pass membrane protein</topology>
    </subcellularLocation>
</comment>
<dbReference type="PANTHER" id="PTHR30572">
    <property type="entry name" value="MEMBRANE COMPONENT OF TRANSPORTER-RELATED"/>
    <property type="match status" value="1"/>
</dbReference>